<dbReference type="AlphaFoldDB" id="A0A0D7AU34"/>
<reference evidence="2 3" key="1">
    <citation type="journal article" date="2015" name="Fungal Genet. Biol.">
        <title>Evolution of novel wood decay mechanisms in Agaricales revealed by the genome sequences of Fistulina hepatica and Cylindrobasidium torrendii.</title>
        <authorList>
            <person name="Floudas D."/>
            <person name="Held B.W."/>
            <person name="Riley R."/>
            <person name="Nagy L.G."/>
            <person name="Koehler G."/>
            <person name="Ransdell A.S."/>
            <person name="Younus H."/>
            <person name="Chow J."/>
            <person name="Chiniquy J."/>
            <person name="Lipzen A."/>
            <person name="Tritt A."/>
            <person name="Sun H."/>
            <person name="Haridas S."/>
            <person name="LaButti K."/>
            <person name="Ohm R.A."/>
            <person name="Kues U."/>
            <person name="Blanchette R.A."/>
            <person name="Grigoriev I.V."/>
            <person name="Minto R.E."/>
            <person name="Hibbett D.S."/>
        </authorList>
    </citation>
    <scope>NUCLEOTIDE SEQUENCE [LARGE SCALE GENOMIC DNA]</scope>
    <source>
        <strain evidence="2 3">FP15055 ss-10</strain>
    </source>
</reference>
<dbReference type="EMBL" id="KN880887">
    <property type="protein sequence ID" value="KIY61702.1"/>
    <property type="molecule type" value="Genomic_DNA"/>
</dbReference>
<evidence type="ECO:0000313" key="2">
    <source>
        <dbReference type="EMBL" id="KIY61702.1"/>
    </source>
</evidence>
<name>A0A0D7AU34_9AGAR</name>
<keyword evidence="1" id="KW-1133">Transmembrane helix</keyword>
<feature type="transmembrane region" description="Helical" evidence="1">
    <location>
        <begin position="27"/>
        <end position="54"/>
    </location>
</feature>
<keyword evidence="1" id="KW-0472">Membrane</keyword>
<protein>
    <submittedName>
        <fullName evidence="2">Uncharacterized protein</fullName>
    </submittedName>
</protein>
<keyword evidence="1" id="KW-0812">Transmembrane</keyword>
<proteinExistence type="predicted"/>
<dbReference type="Proteomes" id="UP000054007">
    <property type="component" value="Unassembled WGS sequence"/>
</dbReference>
<gene>
    <name evidence="2" type="ORF">CYLTODRAFT_427398</name>
</gene>
<organism evidence="2 3">
    <name type="scientific">Cylindrobasidium torrendii FP15055 ss-10</name>
    <dbReference type="NCBI Taxonomy" id="1314674"/>
    <lineage>
        <taxon>Eukaryota</taxon>
        <taxon>Fungi</taxon>
        <taxon>Dikarya</taxon>
        <taxon>Basidiomycota</taxon>
        <taxon>Agaricomycotina</taxon>
        <taxon>Agaricomycetes</taxon>
        <taxon>Agaricomycetidae</taxon>
        <taxon>Agaricales</taxon>
        <taxon>Marasmiineae</taxon>
        <taxon>Physalacriaceae</taxon>
        <taxon>Cylindrobasidium</taxon>
    </lineage>
</organism>
<keyword evidence="3" id="KW-1185">Reference proteome</keyword>
<sequence length="83" mass="9229">MTLLTKSQTRALIPCVRVKFRPSSRTVLYLGTRILLLALPILFTVPFVIIGAFLQIPWVLFKAFVRCLGFGKETSIGVDSFAA</sequence>
<evidence type="ECO:0000256" key="1">
    <source>
        <dbReference type="SAM" id="Phobius"/>
    </source>
</evidence>
<accession>A0A0D7AU34</accession>
<evidence type="ECO:0000313" key="3">
    <source>
        <dbReference type="Proteomes" id="UP000054007"/>
    </source>
</evidence>